<evidence type="ECO:0000256" key="1">
    <source>
        <dbReference type="SAM" id="Coils"/>
    </source>
</evidence>
<keyword evidence="1" id="KW-0175">Coiled coil</keyword>
<dbReference type="Gene3D" id="3.40.50.300">
    <property type="entry name" value="P-loop containing nucleotide triphosphate hydrolases"/>
    <property type="match status" value="1"/>
</dbReference>
<name>A0A8S5L5U9_9VIRU</name>
<evidence type="ECO:0000313" key="2">
    <source>
        <dbReference type="EMBL" id="DAD57293.1"/>
    </source>
</evidence>
<keyword evidence="2" id="KW-0675">Receptor</keyword>
<feature type="coiled-coil region" evidence="1">
    <location>
        <begin position="364"/>
        <end position="398"/>
    </location>
</feature>
<dbReference type="EMBL" id="BK059146">
    <property type="protein sequence ID" value="DAD57293.1"/>
    <property type="molecule type" value="Genomic_DNA"/>
</dbReference>
<proteinExistence type="predicted"/>
<accession>A0A8S5L5U9</accession>
<dbReference type="SUPFAM" id="SSF52540">
    <property type="entry name" value="P-loop containing nucleoside triphosphate hydrolases"/>
    <property type="match status" value="1"/>
</dbReference>
<protein>
    <submittedName>
        <fullName evidence="2">Signal recognition particle receptor</fullName>
    </submittedName>
</protein>
<dbReference type="InterPro" id="IPR027417">
    <property type="entry name" value="P-loop_NTPase"/>
</dbReference>
<feature type="coiled-coil region" evidence="1">
    <location>
        <begin position="52"/>
        <end position="79"/>
    </location>
</feature>
<organism evidence="2">
    <name type="scientific">MELD virus sp</name>
    <dbReference type="NCBI Taxonomy" id="2834287"/>
    <lineage>
        <taxon>Viruses</taxon>
    </lineage>
</organism>
<reference evidence="2" key="1">
    <citation type="journal article" date="2021" name="Proc. Natl. Acad. Sci. U.S.A.">
        <title>A Catalog of Tens of Thousands of Viruses from Human Metagenomes Reveals Hidden Associations with Chronic Diseases.</title>
        <authorList>
            <person name="Tisza M.J."/>
            <person name="Buck C.B."/>
        </authorList>
    </citation>
    <scope>NUCLEOTIDE SEQUENCE</scope>
    <source>
        <strain evidence="2">CtWXX4</strain>
    </source>
</reference>
<sequence length="467" mass="55152">MSNSDDLGEYVEEPYVTAIDTTLLAIKNRIRKLNHKNPYTFKRLTRRNPRSLKQAETIENHVKEQLNELETEDEEETKQEKTSQYYRILRELTDYIQPVQTIEDQLFDLKQNKQSLGVMGFQWDVDCQDTFMNQFTLIIAPSKSGKSFLINQLCYEIPHSFDKICFFMGLQSYKNKCPQILKHVANIAGIKTQWINTDKDTQPDFSSDEAVCYEDLNDDGSSNFIYNDTTYPAIYIFDDLYTKKSDHWVVHFMKNMAIMSRHSKISCFVAFQGFTHLDNNFLDNVTKTFLFYSILDREDLWRKLKRNSAPSNLQEVLNDINNGLNSRWYYLDDDRLVEYIPYEFVSKQQAVNKMKSKLPKGIIDEQKHKEVEEKNKMLRQLEDELGIKRKDISTSENKSTNKTKRLIDVKDAIEIKPKEYTQEFNQSEFKLIQKPKESIANNTYNQNKFLQSKKQSRKGLRRRYGLV</sequence>